<gene>
    <name evidence="1" type="ORF">UFOPK1766_00611</name>
</gene>
<proteinExistence type="predicted"/>
<reference evidence="1" key="1">
    <citation type="submission" date="2020-05" db="EMBL/GenBank/DDBJ databases">
        <authorList>
            <person name="Chiriac C."/>
            <person name="Salcher M."/>
            <person name="Ghai R."/>
            <person name="Kavagutti S V."/>
        </authorList>
    </citation>
    <scope>NUCLEOTIDE SEQUENCE</scope>
</reference>
<name>A0A6J6F8J0_9ZZZZ</name>
<protein>
    <submittedName>
        <fullName evidence="1">Unannotated protein</fullName>
    </submittedName>
</protein>
<accession>A0A6J6F8J0</accession>
<dbReference type="EMBL" id="CAEZTW010000103">
    <property type="protein sequence ID" value="CAB4583855.1"/>
    <property type="molecule type" value="Genomic_DNA"/>
</dbReference>
<dbReference type="AlphaFoldDB" id="A0A6J6F8J0"/>
<sequence length="72" mass="8076">MPRIAKCLMPIEKSNFLRIRTAKRYKQPLAMNALTEIAAAQSKASTTLSSNRNEKPQIKDRSANLVEISAFI</sequence>
<organism evidence="1">
    <name type="scientific">freshwater metagenome</name>
    <dbReference type="NCBI Taxonomy" id="449393"/>
    <lineage>
        <taxon>unclassified sequences</taxon>
        <taxon>metagenomes</taxon>
        <taxon>ecological metagenomes</taxon>
    </lineage>
</organism>
<evidence type="ECO:0000313" key="1">
    <source>
        <dbReference type="EMBL" id="CAB4583855.1"/>
    </source>
</evidence>